<feature type="region of interest" description="Disordered" evidence="6">
    <location>
        <begin position="1"/>
        <end position="31"/>
    </location>
</feature>
<evidence type="ECO:0000259" key="7">
    <source>
        <dbReference type="PROSITE" id="PS50112"/>
    </source>
</evidence>
<feature type="domain" description="PAS" evidence="7">
    <location>
        <begin position="292"/>
        <end position="364"/>
    </location>
</feature>
<comment type="catalytic activity">
    <reaction evidence="1">
        <text>ATP + protein L-histidine = ADP + protein N-phospho-L-histidine.</text>
        <dbReference type="EC" id="2.7.13.3"/>
    </reaction>
</comment>
<dbReference type="Pfam" id="PF13426">
    <property type="entry name" value="PAS_9"/>
    <property type="match status" value="1"/>
</dbReference>
<sequence>MPEKPCYKEPDENLRLLKKPPARRSSSYDDGEEDRIKYKNLFEDAPIGIGAVEKENRITSANPCLCRLLGRRKDELVGLRFEDIAHPDDYQQIKDFVEAKAAKGLPLSSIRREVRLLKKDGQYVWTELVTSAMEYEDGQLSFGMGMIVDLSERKHTEQALKQSEKRYRSIYSQSPIAIELFDRNGVLLDVNQACLDIFGVQSIESVQEHNLFDARSIPPEQQEILQCGEPVRFQTIFDFEVVKKHHLYPTSKNGKIWLDVFITPTGPPNFEYLLQIQDITLRKLTEIKLQESESRWKFALEGAGDGVWDWNVQTSEVYFSNQWKAMLGYNDEDIGPTLEEWEKRVHPEDRKETLEDVRDHLSGKTRVYQNEHRVLCKDGSYKWVLDRGKTVERSGDGTPLRVIGTHSDISDRKEWELEREHLIQELRQTLDQVKTLSGLLPICSFCKKIRNDEGSWDKLESYIQKHSEATFSHGVCKECAKIHYPELKLYEE</sequence>
<evidence type="ECO:0000256" key="4">
    <source>
        <dbReference type="ARBA" id="ARBA00022679"/>
    </source>
</evidence>
<dbReference type="SMART" id="SM00086">
    <property type="entry name" value="PAC"/>
    <property type="match status" value="2"/>
</dbReference>
<evidence type="ECO:0000256" key="3">
    <source>
        <dbReference type="ARBA" id="ARBA00022553"/>
    </source>
</evidence>
<dbReference type="Gene3D" id="3.30.450.20">
    <property type="entry name" value="PAS domain"/>
    <property type="match status" value="3"/>
</dbReference>
<dbReference type="AlphaFoldDB" id="A0A1M6QQ83"/>
<evidence type="ECO:0000313" key="10">
    <source>
        <dbReference type="Proteomes" id="UP000183994"/>
    </source>
</evidence>
<feature type="domain" description="PAS" evidence="7">
    <location>
        <begin position="163"/>
        <end position="213"/>
    </location>
</feature>
<dbReference type="PANTHER" id="PTHR43304:SF1">
    <property type="entry name" value="PAC DOMAIN-CONTAINING PROTEIN"/>
    <property type="match status" value="1"/>
</dbReference>
<dbReference type="InterPro" id="IPR035965">
    <property type="entry name" value="PAS-like_dom_sf"/>
</dbReference>
<evidence type="ECO:0000256" key="6">
    <source>
        <dbReference type="SAM" id="MobiDB-lite"/>
    </source>
</evidence>
<keyword evidence="10" id="KW-1185">Reference proteome</keyword>
<protein>
    <recommendedName>
        <fullName evidence="2">histidine kinase</fullName>
        <ecNumber evidence="2">2.7.13.3</ecNumber>
    </recommendedName>
</protein>
<dbReference type="SUPFAM" id="SSF55785">
    <property type="entry name" value="PYP-like sensor domain (PAS domain)"/>
    <property type="match status" value="3"/>
</dbReference>
<dbReference type="GO" id="GO:0006355">
    <property type="term" value="P:regulation of DNA-templated transcription"/>
    <property type="evidence" value="ECO:0007669"/>
    <property type="project" value="InterPro"/>
</dbReference>
<dbReference type="InterPro" id="IPR000700">
    <property type="entry name" value="PAS-assoc_C"/>
</dbReference>
<evidence type="ECO:0000256" key="2">
    <source>
        <dbReference type="ARBA" id="ARBA00012438"/>
    </source>
</evidence>
<gene>
    <name evidence="9" type="ORF">SAMN02745216_03099</name>
</gene>
<dbReference type="InterPro" id="IPR052162">
    <property type="entry name" value="Sensor_kinase/Photoreceptor"/>
</dbReference>
<evidence type="ECO:0000259" key="8">
    <source>
        <dbReference type="PROSITE" id="PS50113"/>
    </source>
</evidence>
<keyword evidence="4" id="KW-0808">Transferase</keyword>
<dbReference type="InterPro" id="IPR001610">
    <property type="entry name" value="PAC"/>
</dbReference>
<dbReference type="Proteomes" id="UP000183994">
    <property type="component" value="Unassembled WGS sequence"/>
</dbReference>
<feature type="domain" description="PAC" evidence="8">
    <location>
        <begin position="368"/>
        <end position="421"/>
    </location>
</feature>
<dbReference type="EMBL" id="FQZU01000020">
    <property type="protein sequence ID" value="SHK22187.1"/>
    <property type="molecule type" value="Genomic_DNA"/>
</dbReference>
<dbReference type="EC" id="2.7.13.3" evidence="2"/>
<dbReference type="Pfam" id="PF00989">
    <property type="entry name" value="PAS"/>
    <property type="match status" value="1"/>
</dbReference>
<accession>A0A1M6QQ83</accession>
<dbReference type="GO" id="GO:0004673">
    <property type="term" value="F:protein histidine kinase activity"/>
    <property type="evidence" value="ECO:0007669"/>
    <property type="project" value="UniProtKB-EC"/>
</dbReference>
<dbReference type="CDD" id="cd00130">
    <property type="entry name" value="PAS"/>
    <property type="match status" value="2"/>
</dbReference>
<keyword evidence="5" id="KW-0418">Kinase</keyword>
<proteinExistence type="predicted"/>
<dbReference type="SMART" id="SM00091">
    <property type="entry name" value="PAS"/>
    <property type="match status" value="3"/>
</dbReference>
<evidence type="ECO:0000256" key="5">
    <source>
        <dbReference type="ARBA" id="ARBA00022777"/>
    </source>
</evidence>
<reference evidence="10" key="1">
    <citation type="submission" date="2016-11" db="EMBL/GenBank/DDBJ databases">
        <authorList>
            <person name="Varghese N."/>
            <person name="Submissions S."/>
        </authorList>
    </citation>
    <scope>NUCLEOTIDE SEQUENCE [LARGE SCALE GENOMIC DNA]</scope>
    <source>
        <strain evidence="10">DSM 16219</strain>
    </source>
</reference>
<dbReference type="STRING" id="1121393.SAMN02745216_03099"/>
<dbReference type="RefSeq" id="WP_073477176.1">
    <property type="nucleotide sequence ID" value="NZ_FQZU01000020.1"/>
</dbReference>
<feature type="domain" description="PAC" evidence="8">
    <location>
        <begin position="110"/>
        <end position="162"/>
    </location>
</feature>
<dbReference type="InterPro" id="IPR013767">
    <property type="entry name" value="PAS_fold"/>
</dbReference>
<dbReference type="Pfam" id="PF08447">
    <property type="entry name" value="PAS_3"/>
    <property type="match status" value="1"/>
</dbReference>
<feature type="domain" description="PAS" evidence="7">
    <location>
        <begin position="34"/>
        <end position="104"/>
    </location>
</feature>
<name>A0A1M6QQ83_9BACT</name>
<dbReference type="PROSITE" id="PS50113">
    <property type="entry name" value="PAC"/>
    <property type="match status" value="2"/>
</dbReference>
<dbReference type="InterPro" id="IPR013655">
    <property type="entry name" value="PAS_fold_3"/>
</dbReference>
<dbReference type="InterPro" id="IPR000014">
    <property type="entry name" value="PAS"/>
</dbReference>
<keyword evidence="3" id="KW-0597">Phosphoprotein</keyword>
<dbReference type="OrthoDB" id="5503776at2"/>
<feature type="compositionally biased region" description="Basic and acidic residues" evidence="6">
    <location>
        <begin position="1"/>
        <end position="15"/>
    </location>
</feature>
<dbReference type="PROSITE" id="PS50112">
    <property type="entry name" value="PAS"/>
    <property type="match status" value="3"/>
</dbReference>
<evidence type="ECO:0000313" key="9">
    <source>
        <dbReference type="EMBL" id="SHK22187.1"/>
    </source>
</evidence>
<evidence type="ECO:0000256" key="1">
    <source>
        <dbReference type="ARBA" id="ARBA00000085"/>
    </source>
</evidence>
<dbReference type="PANTHER" id="PTHR43304">
    <property type="entry name" value="PHYTOCHROME-LIKE PROTEIN CPH1"/>
    <property type="match status" value="1"/>
</dbReference>
<dbReference type="NCBIfam" id="TIGR00229">
    <property type="entry name" value="sensory_box"/>
    <property type="match status" value="3"/>
</dbReference>
<organism evidence="9 10">
    <name type="scientific">Desulfatibacillum alkenivorans DSM 16219</name>
    <dbReference type="NCBI Taxonomy" id="1121393"/>
    <lineage>
        <taxon>Bacteria</taxon>
        <taxon>Pseudomonadati</taxon>
        <taxon>Thermodesulfobacteriota</taxon>
        <taxon>Desulfobacteria</taxon>
        <taxon>Desulfobacterales</taxon>
        <taxon>Desulfatibacillaceae</taxon>
        <taxon>Desulfatibacillum</taxon>
    </lineage>
</organism>